<organism evidence="8 9">
    <name type="scientific">Entomobacter blattae</name>
    <dbReference type="NCBI Taxonomy" id="2762277"/>
    <lineage>
        <taxon>Bacteria</taxon>
        <taxon>Pseudomonadati</taxon>
        <taxon>Pseudomonadota</taxon>
        <taxon>Alphaproteobacteria</taxon>
        <taxon>Acetobacterales</taxon>
        <taxon>Acetobacteraceae</taxon>
        <taxon>Entomobacter</taxon>
    </lineage>
</organism>
<keyword evidence="3 7" id="KW-0812">Transmembrane</keyword>
<dbReference type="PANTHER" id="PTHR10010:SF46">
    <property type="entry name" value="SODIUM-DEPENDENT PHOSPHATE TRANSPORT PROTEIN 2B"/>
    <property type="match status" value="1"/>
</dbReference>
<feature type="transmembrane region" description="Helical" evidence="7">
    <location>
        <begin position="106"/>
        <end position="122"/>
    </location>
</feature>
<reference evidence="8 9" key="1">
    <citation type="submission" date="2020-08" db="EMBL/GenBank/DDBJ databases">
        <title>Complete genome sequence of Entomobacter blattae G55GP.</title>
        <authorList>
            <person name="Poehlein A."/>
            <person name="Guzman J."/>
            <person name="Daniel R."/>
            <person name="Vilcinskas A."/>
        </authorList>
    </citation>
    <scope>NUCLEOTIDE SEQUENCE [LARGE SCALE GENOMIC DNA]</scope>
    <source>
        <strain evidence="8 9">G55GP</strain>
    </source>
</reference>
<dbReference type="NCBIfam" id="NF037997">
    <property type="entry name" value="Na_Pi_symport"/>
    <property type="match status" value="1"/>
</dbReference>
<proteinExistence type="predicted"/>
<evidence type="ECO:0000313" key="8">
    <source>
        <dbReference type="EMBL" id="QNT78199.1"/>
    </source>
</evidence>
<keyword evidence="4 7" id="KW-1133">Transmembrane helix</keyword>
<name>A0A7H1NQY9_9PROT</name>
<dbReference type="GO" id="GO:0005436">
    <property type="term" value="F:sodium:phosphate symporter activity"/>
    <property type="evidence" value="ECO:0007669"/>
    <property type="project" value="InterPro"/>
</dbReference>
<dbReference type="AlphaFoldDB" id="A0A7H1NQY9"/>
<dbReference type="InterPro" id="IPR004633">
    <property type="entry name" value="NaPi_cotrn-rel/YqeW-like"/>
</dbReference>
<feature type="transmembrane region" description="Helical" evidence="7">
    <location>
        <begin position="176"/>
        <end position="196"/>
    </location>
</feature>
<keyword evidence="2" id="KW-1003">Cell membrane</keyword>
<evidence type="ECO:0000256" key="7">
    <source>
        <dbReference type="SAM" id="Phobius"/>
    </source>
</evidence>
<dbReference type="NCBIfam" id="TIGR00704">
    <property type="entry name" value="NaPi_cotrn_rel"/>
    <property type="match status" value="1"/>
</dbReference>
<feature type="region of interest" description="Disordered" evidence="6">
    <location>
        <begin position="548"/>
        <end position="645"/>
    </location>
</feature>
<accession>A0A7H1NQY9</accession>
<evidence type="ECO:0000256" key="4">
    <source>
        <dbReference type="ARBA" id="ARBA00022989"/>
    </source>
</evidence>
<dbReference type="GO" id="GO:0005886">
    <property type="term" value="C:plasma membrane"/>
    <property type="evidence" value="ECO:0007669"/>
    <property type="project" value="UniProtKB-SubCell"/>
</dbReference>
<keyword evidence="5 7" id="KW-0472">Membrane</keyword>
<dbReference type="Gene3D" id="1.20.58.220">
    <property type="entry name" value="Phosphate transport system protein phou homolog 2, domain 2"/>
    <property type="match status" value="1"/>
</dbReference>
<evidence type="ECO:0000313" key="9">
    <source>
        <dbReference type="Proteomes" id="UP000516349"/>
    </source>
</evidence>
<evidence type="ECO:0000256" key="6">
    <source>
        <dbReference type="SAM" id="MobiDB-lite"/>
    </source>
</evidence>
<dbReference type="Proteomes" id="UP000516349">
    <property type="component" value="Chromosome"/>
</dbReference>
<feature type="transmembrane region" description="Helical" evidence="7">
    <location>
        <begin position="53"/>
        <end position="74"/>
    </location>
</feature>
<dbReference type="GO" id="GO:0044341">
    <property type="term" value="P:sodium-dependent phosphate transport"/>
    <property type="evidence" value="ECO:0007669"/>
    <property type="project" value="InterPro"/>
</dbReference>
<dbReference type="InterPro" id="IPR038078">
    <property type="entry name" value="PhoU-like_sf"/>
</dbReference>
<feature type="compositionally biased region" description="Basic and acidic residues" evidence="6">
    <location>
        <begin position="573"/>
        <end position="594"/>
    </location>
</feature>
<dbReference type="KEGG" id="ebla:JGUZn3_09680"/>
<dbReference type="RefSeq" id="WP_238996903.1">
    <property type="nucleotide sequence ID" value="NZ_CP060244.1"/>
</dbReference>
<comment type="subcellular location">
    <subcellularLocation>
        <location evidence="1">Cell membrane</location>
        <topology evidence="1">Multi-pass membrane protein</topology>
    </subcellularLocation>
</comment>
<dbReference type="SUPFAM" id="SSF109755">
    <property type="entry name" value="PhoU-like"/>
    <property type="match status" value="1"/>
</dbReference>
<gene>
    <name evidence="8" type="ORF">JGUZn3_09680</name>
</gene>
<evidence type="ECO:0000256" key="1">
    <source>
        <dbReference type="ARBA" id="ARBA00004651"/>
    </source>
</evidence>
<feature type="transmembrane region" description="Helical" evidence="7">
    <location>
        <begin position="134"/>
        <end position="156"/>
    </location>
</feature>
<feature type="transmembrane region" description="Helical" evidence="7">
    <location>
        <begin position="244"/>
        <end position="266"/>
    </location>
</feature>
<dbReference type="InterPro" id="IPR003841">
    <property type="entry name" value="Na/Pi_transpt"/>
</dbReference>
<dbReference type="EMBL" id="CP060244">
    <property type="protein sequence ID" value="QNT78199.1"/>
    <property type="molecule type" value="Genomic_DNA"/>
</dbReference>
<dbReference type="Pfam" id="PF02690">
    <property type="entry name" value="Na_Pi_cotrans"/>
    <property type="match status" value="2"/>
</dbReference>
<feature type="transmembrane region" description="Helical" evidence="7">
    <location>
        <begin position="81"/>
        <end position="100"/>
    </location>
</feature>
<feature type="compositionally biased region" description="Acidic residues" evidence="6">
    <location>
        <begin position="557"/>
        <end position="572"/>
    </location>
</feature>
<evidence type="ECO:0000256" key="5">
    <source>
        <dbReference type="ARBA" id="ARBA00023136"/>
    </source>
</evidence>
<dbReference type="PANTHER" id="PTHR10010">
    <property type="entry name" value="SOLUTE CARRIER FAMILY 34 SODIUM PHOSPHATE , MEMBER 2-RELATED"/>
    <property type="match status" value="1"/>
</dbReference>
<feature type="transmembrane region" description="Helical" evidence="7">
    <location>
        <begin position="286"/>
        <end position="306"/>
    </location>
</feature>
<protein>
    <submittedName>
        <fullName evidence="8">Na+/Pi-cotransporter</fullName>
    </submittedName>
</protein>
<sequence length="645" mass="70493">MGIIAFIDLAGSVALLLWGVHMVQTGVQRACGAHLNQFLAHALRNRGQAFLTGLGITALLQSSTATGLMITGFAARGAVQLVPALAVMLGANVGTTLIVQVLSFDVSSIAPLFVLLGVILFRKGSNSIRDSGRAFIGLGLILISLHQFLELLKPYTNNPHLHQMLETFSALPLMELVIGAIITWAMHSSVAMVLLVTSFATHGVISPQEAFVMVLGANIGTSVNPVIEGGAVSPEARRLPVGNLLNRCAGALLVLVFINPIATWFLQLVPNTSRAIADFHTLFNMVLAAIMLPILPLYARFLAWLLPKPQREKVEDPSAPRYLNPSVLSEAPSIAVGNAVREALRLCDNLDTMILSVRKALEEKEPQLAGAARRVENTLDKLNTAIRNYVTSIDTDGMNEEEMFRVEQILSFCTQINNAGNVLDRNVIPAIQKMAKQRIAFPPEMLKPLMTMVRQMYKNLQVSSTLLMSEDEAVARNLVEQKNIFRNIEASSTASYYRKLRAGDKTTQTVGPYLLELLRDLKRVNTHIIAAAAYPVLERQGALLPSKLQPDYTTATPEDEASQADDLTQEETESLKLQDFEENLSKDDFPKDTMTEDDLAEEGTSYATATPLKGPHHQENAEPALFTALDTPKNPPTRLQTPPKP</sequence>
<keyword evidence="9" id="KW-1185">Reference proteome</keyword>
<evidence type="ECO:0000256" key="2">
    <source>
        <dbReference type="ARBA" id="ARBA00022475"/>
    </source>
</evidence>
<evidence type="ECO:0000256" key="3">
    <source>
        <dbReference type="ARBA" id="ARBA00022692"/>
    </source>
</evidence>